<protein>
    <submittedName>
        <fullName evidence="4">Competence protein CoiA</fullName>
    </submittedName>
</protein>
<name>A0ABT9XTB4_9BACI</name>
<keyword evidence="5" id="KW-1185">Reference proteome</keyword>
<dbReference type="Proteomes" id="UP001224122">
    <property type="component" value="Unassembled WGS sequence"/>
</dbReference>
<dbReference type="Pfam" id="PF25164">
    <property type="entry name" value="CoiA_N"/>
    <property type="match status" value="1"/>
</dbReference>
<feature type="domain" description="Competence protein CoiA C-terminal" evidence="3">
    <location>
        <begin position="232"/>
        <end position="376"/>
    </location>
</feature>
<accession>A0ABT9XTB4</accession>
<evidence type="ECO:0000259" key="3">
    <source>
        <dbReference type="Pfam" id="PF25166"/>
    </source>
</evidence>
<dbReference type="EMBL" id="JAUSTW010000002">
    <property type="protein sequence ID" value="MDQ0198194.1"/>
    <property type="molecule type" value="Genomic_DNA"/>
</dbReference>
<evidence type="ECO:0000259" key="2">
    <source>
        <dbReference type="Pfam" id="PF25164"/>
    </source>
</evidence>
<gene>
    <name evidence="4" type="ORF">J2S10_001335</name>
</gene>
<dbReference type="InterPro" id="IPR021176">
    <property type="entry name" value="Competence-induced_CoiA"/>
</dbReference>
<dbReference type="RefSeq" id="WP_307405697.1">
    <property type="nucleotide sequence ID" value="NZ_JAUSTW010000002.1"/>
</dbReference>
<dbReference type="Pfam" id="PF25166">
    <property type="entry name" value="CoiA_C"/>
    <property type="match status" value="1"/>
</dbReference>
<evidence type="ECO:0000313" key="4">
    <source>
        <dbReference type="EMBL" id="MDQ0198194.1"/>
    </source>
</evidence>
<feature type="domain" description="Competence protein CoiA-like N-terminal" evidence="2">
    <location>
        <begin position="17"/>
        <end position="61"/>
    </location>
</feature>
<dbReference type="InterPro" id="IPR057252">
    <property type="entry name" value="CoiA_C"/>
</dbReference>
<reference evidence="4 5" key="1">
    <citation type="submission" date="2023-07" db="EMBL/GenBank/DDBJ databases">
        <title>Genomic Encyclopedia of Type Strains, Phase IV (KMG-IV): sequencing the most valuable type-strain genomes for metagenomic binning, comparative biology and taxonomic classification.</title>
        <authorList>
            <person name="Goeker M."/>
        </authorList>
    </citation>
    <scope>NUCLEOTIDE SEQUENCE [LARGE SCALE GENOMIC DNA]</scope>
    <source>
        <strain evidence="4 5">DSM 27594</strain>
    </source>
</reference>
<dbReference type="InterPro" id="IPR057253">
    <property type="entry name" value="CoiA-like_N"/>
</dbReference>
<dbReference type="PIRSF" id="PIRSF007487">
    <property type="entry name" value="Competence-induced_CoiA_bac"/>
    <property type="match status" value="1"/>
</dbReference>
<dbReference type="InterPro" id="IPR010330">
    <property type="entry name" value="CoiA_nuc"/>
</dbReference>
<organism evidence="4 5">
    <name type="scientific">Neobacillus ginsengisoli</name>
    <dbReference type="NCBI Taxonomy" id="904295"/>
    <lineage>
        <taxon>Bacteria</taxon>
        <taxon>Bacillati</taxon>
        <taxon>Bacillota</taxon>
        <taxon>Bacilli</taxon>
        <taxon>Bacillales</taxon>
        <taxon>Bacillaceae</taxon>
        <taxon>Neobacillus</taxon>
    </lineage>
</organism>
<feature type="domain" description="Competence protein CoiA nuclease-like" evidence="1">
    <location>
        <begin position="68"/>
        <end position="224"/>
    </location>
</feature>
<proteinExistence type="predicted"/>
<sequence length="398" mass="47723">MLTANTKSGTRVCLGYDYKKETLLKLRSKEDFFCPECGERVSLKLGDQRIYHFAHKRGSMCGDFYERESVYHMEGKRQLFQWLINQKINAHLEYYDREIHQRPDIMFFYNGKKYALEFQCSTIPEKEFIKRTNTYCQNGYIPLWIISDNHFKQKERNVLSLSNFQFFFLRKTFDGVFYIPSYCPEKRSFHLVGSVISFSVKKALVQSSHYQINHIKIWDLLNPKILKQVRLDQWSAEIEKFNFYWSMHPSPKKNSFLHEVYIQNLNLFLLPPEIGLPVHHSIFIETSPTIWQTYLYIDVLSKKNPKEKISIEEVEFHFKKRLSRKEVIIRKLPQLDGMRPFVAVNEYLLLLVKLGILTRKTGTLFELQRHLSKSKTNREKEEKKQEFYQKYHHILSKI</sequence>
<evidence type="ECO:0000259" key="1">
    <source>
        <dbReference type="Pfam" id="PF06054"/>
    </source>
</evidence>
<comment type="caution">
    <text evidence="4">The sequence shown here is derived from an EMBL/GenBank/DDBJ whole genome shotgun (WGS) entry which is preliminary data.</text>
</comment>
<dbReference type="Pfam" id="PF06054">
    <property type="entry name" value="CoiA_nuc"/>
    <property type="match status" value="1"/>
</dbReference>
<evidence type="ECO:0000313" key="5">
    <source>
        <dbReference type="Proteomes" id="UP001224122"/>
    </source>
</evidence>